<comment type="caution">
    <text evidence="2">The sequence shown here is derived from an EMBL/GenBank/DDBJ whole genome shotgun (WGS) entry which is preliminary data.</text>
</comment>
<evidence type="ECO:0000256" key="1">
    <source>
        <dbReference type="SAM" id="MobiDB-lite"/>
    </source>
</evidence>
<keyword evidence="3" id="KW-1185">Reference proteome</keyword>
<evidence type="ECO:0000313" key="2">
    <source>
        <dbReference type="EMBL" id="CZR42434.1"/>
    </source>
</evidence>
<dbReference type="GeneID" id="42054609"/>
<name>A0A1L7VPN4_FUSPR</name>
<reference evidence="3" key="1">
    <citation type="journal article" date="2016" name="Genome Biol. Evol.">
        <title>Comparative 'omics' of the Fusarium fujikuroi species complex highlights differences in genetic potential and metabolite synthesis.</title>
        <authorList>
            <person name="Niehaus E.-M."/>
            <person name="Muensterkoetter M."/>
            <person name="Proctor R.H."/>
            <person name="Brown D.W."/>
            <person name="Sharon A."/>
            <person name="Idan Y."/>
            <person name="Oren-Young L."/>
            <person name="Sieber C.M."/>
            <person name="Novak O."/>
            <person name="Pencik A."/>
            <person name="Tarkowska D."/>
            <person name="Hromadova K."/>
            <person name="Freeman S."/>
            <person name="Maymon M."/>
            <person name="Elazar M."/>
            <person name="Youssef S.A."/>
            <person name="El-Shabrawy E.S.M."/>
            <person name="Shalaby A.B.A."/>
            <person name="Houterman P."/>
            <person name="Brock N.L."/>
            <person name="Burkhardt I."/>
            <person name="Tsavkelova E.A."/>
            <person name="Dickschat J.S."/>
            <person name="Galuszka P."/>
            <person name="Gueldener U."/>
            <person name="Tudzynski B."/>
        </authorList>
    </citation>
    <scope>NUCLEOTIDE SEQUENCE [LARGE SCALE GENOMIC DNA]</scope>
    <source>
        <strain evidence="3">ET1</strain>
    </source>
</reference>
<accession>A0A1L7VPN4</accession>
<dbReference type="AlphaFoldDB" id="A0A1L7VPN4"/>
<proteinExistence type="predicted"/>
<dbReference type="EMBL" id="FJOF01000006">
    <property type="protein sequence ID" value="CZR42434.1"/>
    <property type="molecule type" value="Genomic_DNA"/>
</dbReference>
<organism evidence="2 3">
    <name type="scientific">Fusarium proliferatum (strain ET1)</name>
    <name type="common">Orchid endophyte fungus</name>
    <dbReference type="NCBI Taxonomy" id="1227346"/>
    <lineage>
        <taxon>Eukaryota</taxon>
        <taxon>Fungi</taxon>
        <taxon>Dikarya</taxon>
        <taxon>Ascomycota</taxon>
        <taxon>Pezizomycotina</taxon>
        <taxon>Sordariomycetes</taxon>
        <taxon>Hypocreomycetidae</taxon>
        <taxon>Hypocreales</taxon>
        <taxon>Nectriaceae</taxon>
        <taxon>Fusarium</taxon>
        <taxon>Fusarium fujikuroi species complex</taxon>
    </lineage>
</organism>
<dbReference type="Proteomes" id="UP000183971">
    <property type="component" value="Unassembled WGS sequence"/>
</dbReference>
<dbReference type="VEuPathDB" id="FungiDB:FPRO_09737"/>
<dbReference type="PROSITE" id="PS51257">
    <property type="entry name" value="PROKAR_LIPOPROTEIN"/>
    <property type="match status" value="1"/>
</dbReference>
<protein>
    <submittedName>
        <fullName evidence="2">Uncharacterized protein</fullName>
    </submittedName>
</protein>
<gene>
    <name evidence="2" type="ORF">FPRO_09737</name>
</gene>
<sequence length="186" mass="20720">MELSRRLERQPFFVLLCACALSSCTRVHHRKGGQGGVRGNTERIKNYGEIGKSCREKEEGRRWRKRQLMVFVLRGLRSISRNKPSTTQGAEQSSRLLHSAMGRATKLAAQCQQPLTSNLLVEGCGSTDDDRCSGVENGHCKLYVNVDSKFLCNRCPQNRPGVCNDLGKSQRASPPQLSAPRAGYLR</sequence>
<evidence type="ECO:0000313" key="3">
    <source>
        <dbReference type="Proteomes" id="UP000183971"/>
    </source>
</evidence>
<dbReference type="RefSeq" id="XP_031083025.1">
    <property type="nucleotide sequence ID" value="XM_031233160.1"/>
</dbReference>
<feature type="region of interest" description="Disordered" evidence="1">
    <location>
        <begin position="165"/>
        <end position="186"/>
    </location>
</feature>